<gene>
    <name evidence="2" type="ORF">TTHERM_000031689</name>
</gene>
<proteinExistence type="predicted"/>
<evidence type="ECO:0000313" key="3">
    <source>
        <dbReference type="Proteomes" id="UP000009168"/>
    </source>
</evidence>
<dbReference type="InParanoid" id="W7XIR8"/>
<name>W7XIR8_TETTS</name>
<sequence>MADQSNKKLPQRENSLKFTYTPKAHNENYCIQGNSECSDFQNIIQCIKDQNILKDKKINEREQNQAGKCNILTNIRYSQGKQIQDLNQDSQQNDGESAECVDCFESQENQKQNTTQEIQQENKCIYNHLQFDLGKNPQRTEEQIINTKGFKAKKQPALIKNMKKWRIKQNLKNKSINQEEQQQNQQSFKQLCDTTKQIVNIQDNKSNSQKYQAVTVDNSLSKFINKIEKYQKNNTNNHINQVFKQQYAEKSISPIDSSKEDSIQNDKNNILSEIENELQKPEIINLALKCTEQQKHSTQNQNVKILQSQQINGTPFQLIKQKFLQEKSLVRNPSLQKNQFNQISSNSTLRNVEQILLSSSQSNADTQAKNNRSQNLNNNKFSKKRNISVQMVNSSNNALKANQSQNQAQEYLQNYINTAETNHLLLSNLNKGIIQPPPQAQQQETLFIPKVMTRNASFLKKGNNLIQNITNFQNSSHQFIKQIDNKYNQNKVNCKENTSVPLSPSLNKQNHEVFQFNPFNISNSQRSLQTSQNFNFQKSLKSYLFYQNKFMGQKQHEFLMNNFKCLPKLNSLLNQPQPNINNEANNQIFNNFSKGLISKLNQSQSEKFISNKQNEQFQHQLQQDVSPKRVLVCSFTNQYSCQQLQKQKLNEIKQKEVIKEDDNINQEEAGIKQITQESQQANFNELSNYYKQKYEQDLNNKNSIPVQFNNQKGQKLDNIPQNRILRKKNQSQDLRYQYNENEDAKFSELFKQSKQLNEEEIDLLKPWNIN</sequence>
<dbReference type="Proteomes" id="UP000009168">
    <property type="component" value="Unassembled WGS sequence"/>
</dbReference>
<protein>
    <submittedName>
        <fullName evidence="2">Uncharacterized protein</fullName>
    </submittedName>
</protein>
<organism evidence="2 3">
    <name type="scientific">Tetrahymena thermophila (strain SB210)</name>
    <dbReference type="NCBI Taxonomy" id="312017"/>
    <lineage>
        <taxon>Eukaryota</taxon>
        <taxon>Sar</taxon>
        <taxon>Alveolata</taxon>
        <taxon>Ciliophora</taxon>
        <taxon>Intramacronucleata</taxon>
        <taxon>Oligohymenophorea</taxon>
        <taxon>Hymenostomatida</taxon>
        <taxon>Tetrahymenina</taxon>
        <taxon>Tetrahymenidae</taxon>
        <taxon>Tetrahymena</taxon>
    </lineage>
</organism>
<keyword evidence="3" id="KW-1185">Reference proteome</keyword>
<feature type="compositionally biased region" description="Low complexity" evidence="1">
    <location>
        <begin position="370"/>
        <end position="379"/>
    </location>
</feature>
<dbReference type="AlphaFoldDB" id="W7XIR8"/>
<reference evidence="3" key="1">
    <citation type="journal article" date="2006" name="PLoS Biol.">
        <title>Macronuclear genome sequence of the ciliate Tetrahymena thermophila, a model eukaryote.</title>
        <authorList>
            <person name="Eisen J.A."/>
            <person name="Coyne R.S."/>
            <person name="Wu M."/>
            <person name="Wu D."/>
            <person name="Thiagarajan M."/>
            <person name="Wortman J.R."/>
            <person name="Badger J.H."/>
            <person name="Ren Q."/>
            <person name="Amedeo P."/>
            <person name="Jones K.M."/>
            <person name="Tallon L.J."/>
            <person name="Delcher A.L."/>
            <person name="Salzberg S.L."/>
            <person name="Silva J.C."/>
            <person name="Haas B.J."/>
            <person name="Majoros W.H."/>
            <person name="Farzad M."/>
            <person name="Carlton J.M."/>
            <person name="Smith R.K. Jr."/>
            <person name="Garg J."/>
            <person name="Pearlman R.E."/>
            <person name="Karrer K.M."/>
            <person name="Sun L."/>
            <person name="Manning G."/>
            <person name="Elde N.C."/>
            <person name="Turkewitz A.P."/>
            <person name="Asai D.J."/>
            <person name="Wilkes D.E."/>
            <person name="Wang Y."/>
            <person name="Cai H."/>
            <person name="Collins K."/>
            <person name="Stewart B.A."/>
            <person name="Lee S.R."/>
            <person name="Wilamowska K."/>
            <person name="Weinberg Z."/>
            <person name="Ruzzo W.L."/>
            <person name="Wloga D."/>
            <person name="Gaertig J."/>
            <person name="Frankel J."/>
            <person name="Tsao C.-C."/>
            <person name="Gorovsky M.A."/>
            <person name="Keeling P.J."/>
            <person name="Waller R.F."/>
            <person name="Patron N.J."/>
            <person name="Cherry J.M."/>
            <person name="Stover N.A."/>
            <person name="Krieger C.J."/>
            <person name="del Toro C."/>
            <person name="Ryder H.F."/>
            <person name="Williamson S.C."/>
            <person name="Barbeau R.A."/>
            <person name="Hamilton E.P."/>
            <person name="Orias E."/>
        </authorList>
    </citation>
    <scope>NUCLEOTIDE SEQUENCE [LARGE SCALE GENOMIC DNA]</scope>
    <source>
        <strain evidence="3">SB210</strain>
    </source>
</reference>
<evidence type="ECO:0000313" key="2">
    <source>
        <dbReference type="EMBL" id="EWS74856.1"/>
    </source>
</evidence>
<evidence type="ECO:0000256" key="1">
    <source>
        <dbReference type="SAM" id="MobiDB-lite"/>
    </source>
</evidence>
<accession>W7XIR8</accession>
<dbReference type="KEGG" id="tet:TTHERM_000031689"/>
<dbReference type="EMBL" id="GG662720">
    <property type="protein sequence ID" value="EWS74856.1"/>
    <property type="molecule type" value="Genomic_DNA"/>
</dbReference>
<feature type="region of interest" description="Disordered" evidence="1">
    <location>
        <begin position="361"/>
        <end position="380"/>
    </location>
</feature>
<dbReference type="RefSeq" id="XP_012652569.1">
    <property type="nucleotide sequence ID" value="XM_012797115.1"/>
</dbReference>
<dbReference type="GeneID" id="24436896"/>